<sequence>MVPVDAFVDTNVFIRFFVKDDSKKTEGLQRLIQKARKGELVLHVIPIVVLEIVWMLEKIYKWPRGKILELIQALLNTPELKVEMRDMVNQAIQLYETTNIKFADAFIACWVKRKGGRLFYTYDKKHFKVVGLDVEEP</sequence>
<protein>
    <submittedName>
        <fullName evidence="2">PIN domain-containing protein</fullName>
    </submittedName>
</protein>
<organism evidence="2">
    <name type="scientific">Desulfofervidus auxilii</name>
    <dbReference type="NCBI Taxonomy" id="1621989"/>
    <lineage>
        <taxon>Bacteria</taxon>
        <taxon>Pseudomonadati</taxon>
        <taxon>Thermodesulfobacteriota</taxon>
        <taxon>Candidatus Desulfofervidia</taxon>
        <taxon>Candidatus Desulfofervidales</taxon>
        <taxon>Candidatus Desulfofervidaceae</taxon>
        <taxon>Candidatus Desulfofervidus</taxon>
    </lineage>
</organism>
<dbReference type="InterPro" id="IPR029060">
    <property type="entry name" value="PIN-like_dom_sf"/>
</dbReference>
<dbReference type="AlphaFoldDB" id="A0A7C0Y3K1"/>
<dbReference type="InterPro" id="IPR002716">
    <property type="entry name" value="PIN_dom"/>
</dbReference>
<accession>A0A7C0Y3K1</accession>
<dbReference type="Pfam" id="PF01850">
    <property type="entry name" value="PIN"/>
    <property type="match status" value="1"/>
</dbReference>
<feature type="domain" description="PIN" evidence="1">
    <location>
        <begin position="7"/>
        <end position="129"/>
    </location>
</feature>
<evidence type="ECO:0000259" key="1">
    <source>
        <dbReference type="Pfam" id="PF01850"/>
    </source>
</evidence>
<reference evidence="2" key="1">
    <citation type="journal article" date="2020" name="mSystems">
        <title>Genome- and Community-Level Interaction Insights into Carbon Utilization and Element Cycling Functions of Hydrothermarchaeota in Hydrothermal Sediment.</title>
        <authorList>
            <person name="Zhou Z."/>
            <person name="Liu Y."/>
            <person name="Xu W."/>
            <person name="Pan J."/>
            <person name="Luo Z.H."/>
            <person name="Li M."/>
        </authorList>
    </citation>
    <scope>NUCLEOTIDE SEQUENCE [LARGE SCALE GENOMIC DNA]</scope>
    <source>
        <strain evidence="2">HyVt-233</strain>
    </source>
</reference>
<dbReference type="PANTHER" id="PTHR39664">
    <property type="match status" value="1"/>
</dbReference>
<dbReference type="SUPFAM" id="SSF88723">
    <property type="entry name" value="PIN domain-like"/>
    <property type="match status" value="1"/>
</dbReference>
<dbReference type="EMBL" id="DRBS01000347">
    <property type="protein sequence ID" value="HDD45047.1"/>
    <property type="molecule type" value="Genomic_DNA"/>
</dbReference>
<dbReference type="CDD" id="cd18683">
    <property type="entry name" value="PIN_VapC-like"/>
    <property type="match status" value="1"/>
</dbReference>
<evidence type="ECO:0000313" key="2">
    <source>
        <dbReference type="EMBL" id="HDD45047.1"/>
    </source>
</evidence>
<name>A0A7C0Y3K1_DESA2</name>
<dbReference type="PANTHER" id="PTHR39664:SF2">
    <property type="entry name" value="NUCLEIC ACID-BINDING PROTEIN, CONTAINING PIN DOMAIN-RELATED"/>
    <property type="match status" value="1"/>
</dbReference>
<dbReference type="Gene3D" id="3.40.50.1010">
    <property type="entry name" value="5'-nuclease"/>
    <property type="match status" value="1"/>
</dbReference>
<proteinExistence type="predicted"/>
<gene>
    <name evidence="2" type="ORF">ENG63_09360</name>
</gene>
<dbReference type="Proteomes" id="UP000886289">
    <property type="component" value="Unassembled WGS sequence"/>
</dbReference>
<comment type="caution">
    <text evidence="2">The sequence shown here is derived from an EMBL/GenBank/DDBJ whole genome shotgun (WGS) entry which is preliminary data.</text>
</comment>